<protein>
    <submittedName>
        <fullName evidence="1">Uncharacterized protein</fullName>
    </submittedName>
</protein>
<keyword evidence="2" id="KW-1185">Reference proteome</keyword>
<evidence type="ECO:0000313" key="2">
    <source>
        <dbReference type="Proteomes" id="UP000438448"/>
    </source>
</evidence>
<gene>
    <name evidence="1" type="ORF">NRB20_58380</name>
</gene>
<proteinExistence type="predicted"/>
<dbReference type="EMBL" id="WEGK01000014">
    <property type="protein sequence ID" value="MQY22716.1"/>
    <property type="molecule type" value="Genomic_DNA"/>
</dbReference>
<accession>A0A7K0DAA7</accession>
<sequence length="78" mass="8041">MRVPGLECAGTGRGRVSRASVVCAGVDLADQGVDSELTSRSLEFMQPIESTSAVGVALVSLFHPAVATIRSPAKSRSP</sequence>
<reference evidence="1 2" key="1">
    <citation type="submission" date="2019-10" db="EMBL/GenBank/DDBJ databases">
        <title>Nocardia macrotermitis sp. nov. and Nocardia aurantia sp. nov., isolated from the gut of fungus growing-termite Macrotermes natalensis.</title>
        <authorList>
            <person name="Benndorf R."/>
            <person name="Schwitalla J."/>
            <person name="Martin K."/>
            <person name="De Beer W."/>
            <person name="Kaster A.-K."/>
            <person name="Vollmers J."/>
            <person name="Poulsen M."/>
            <person name="Beemelmanns C."/>
        </authorList>
    </citation>
    <scope>NUCLEOTIDE SEQUENCE [LARGE SCALE GENOMIC DNA]</scope>
    <source>
        <strain evidence="1 2">RB20</strain>
    </source>
</reference>
<dbReference type="AlphaFoldDB" id="A0A7K0DAA7"/>
<organism evidence="1 2">
    <name type="scientific">Nocardia macrotermitis</name>
    <dbReference type="NCBI Taxonomy" id="2585198"/>
    <lineage>
        <taxon>Bacteria</taxon>
        <taxon>Bacillati</taxon>
        <taxon>Actinomycetota</taxon>
        <taxon>Actinomycetes</taxon>
        <taxon>Mycobacteriales</taxon>
        <taxon>Nocardiaceae</taxon>
        <taxon>Nocardia</taxon>
    </lineage>
</organism>
<comment type="caution">
    <text evidence="1">The sequence shown here is derived from an EMBL/GenBank/DDBJ whole genome shotgun (WGS) entry which is preliminary data.</text>
</comment>
<evidence type="ECO:0000313" key="1">
    <source>
        <dbReference type="EMBL" id="MQY22716.1"/>
    </source>
</evidence>
<name>A0A7K0DAA7_9NOCA</name>
<dbReference type="Proteomes" id="UP000438448">
    <property type="component" value="Unassembled WGS sequence"/>
</dbReference>